<proteinExistence type="predicted"/>
<protein>
    <submittedName>
        <fullName evidence="1">Uncharacterized protein</fullName>
    </submittedName>
</protein>
<name>A0A381XKL2_9ZZZZ</name>
<evidence type="ECO:0000313" key="1">
    <source>
        <dbReference type="EMBL" id="SVA65296.1"/>
    </source>
</evidence>
<gene>
    <name evidence="1" type="ORF">METZ01_LOCUS118150</name>
</gene>
<dbReference type="AlphaFoldDB" id="A0A381XKL2"/>
<feature type="non-terminal residue" evidence="1">
    <location>
        <position position="29"/>
    </location>
</feature>
<reference evidence="1" key="1">
    <citation type="submission" date="2018-05" db="EMBL/GenBank/DDBJ databases">
        <authorList>
            <person name="Lanie J.A."/>
            <person name="Ng W.-L."/>
            <person name="Kazmierczak K.M."/>
            <person name="Andrzejewski T.M."/>
            <person name="Davidsen T.M."/>
            <person name="Wayne K.J."/>
            <person name="Tettelin H."/>
            <person name="Glass J.I."/>
            <person name="Rusch D."/>
            <person name="Podicherti R."/>
            <person name="Tsui H.-C.T."/>
            <person name="Winkler M.E."/>
        </authorList>
    </citation>
    <scope>NUCLEOTIDE SEQUENCE</scope>
</reference>
<dbReference type="EMBL" id="UINC01015522">
    <property type="protein sequence ID" value="SVA65296.1"/>
    <property type="molecule type" value="Genomic_DNA"/>
</dbReference>
<organism evidence="1">
    <name type="scientific">marine metagenome</name>
    <dbReference type="NCBI Taxonomy" id="408172"/>
    <lineage>
        <taxon>unclassified sequences</taxon>
        <taxon>metagenomes</taxon>
        <taxon>ecological metagenomes</taxon>
    </lineage>
</organism>
<sequence length="29" mass="3397">MLTGEVVKMKPTDVSRPEYYHKVVDCQWG</sequence>
<accession>A0A381XKL2</accession>